<reference evidence="5" key="2">
    <citation type="journal article" date="2021" name="PeerJ">
        <title>Extensive microbial diversity within the chicken gut microbiome revealed by metagenomics and culture.</title>
        <authorList>
            <person name="Gilroy R."/>
            <person name="Ravi A."/>
            <person name="Getino M."/>
            <person name="Pursley I."/>
            <person name="Horton D.L."/>
            <person name="Alikhan N.F."/>
            <person name="Baker D."/>
            <person name="Gharbi K."/>
            <person name="Hall N."/>
            <person name="Watson M."/>
            <person name="Adriaenssens E.M."/>
            <person name="Foster-Nyarko E."/>
            <person name="Jarju S."/>
            <person name="Secka A."/>
            <person name="Antonio M."/>
            <person name="Oren A."/>
            <person name="Chaudhuri R.R."/>
            <person name="La Ragione R."/>
            <person name="Hildebrand F."/>
            <person name="Pallen M.J."/>
        </authorList>
    </citation>
    <scope>NUCLEOTIDE SEQUENCE</scope>
    <source>
        <strain evidence="5">ChiHjej10B9-9673</strain>
    </source>
</reference>
<feature type="active site" description="5-glutamyl coenzyme A thioester intermediate" evidence="4">
    <location>
        <position position="328"/>
    </location>
</feature>
<organism evidence="5 6">
    <name type="scientific">Candidatus Scatomorpha merdipullorum</name>
    <dbReference type="NCBI Taxonomy" id="2840927"/>
    <lineage>
        <taxon>Bacteria</taxon>
        <taxon>Bacillati</taxon>
        <taxon>Bacillota</taxon>
        <taxon>Clostridia</taxon>
        <taxon>Eubacteriales</taxon>
        <taxon>Candidatus Scatomorpha</taxon>
    </lineage>
</organism>
<gene>
    <name evidence="5" type="ORF">IAC18_08605</name>
</gene>
<dbReference type="AlphaFoldDB" id="A0A9D1JWU2"/>
<dbReference type="InterPro" id="IPR037171">
    <property type="entry name" value="NagB/RpiA_transferase-like"/>
</dbReference>
<dbReference type="Gene3D" id="3.40.1080.10">
    <property type="entry name" value="Glutaconate Coenzyme A-transferase"/>
    <property type="match status" value="2"/>
</dbReference>
<protein>
    <submittedName>
        <fullName evidence="5">3-oxoacid CoA-transferase</fullName>
    </submittedName>
</protein>
<evidence type="ECO:0000256" key="3">
    <source>
        <dbReference type="PIRNR" id="PIRNR000858"/>
    </source>
</evidence>
<evidence type="ECO:0000256" key="2">
    <source>
        <dbReference type="ARBA" id="ARBA00022679"/>
    </source>
</evidence>
<sequence length="521" mass="55470">MLKLITRKEAAALLRDGLTLGVGGFGSHSAPDELLLGIEERYADEGSPKGITVLSGICTGNNRFDDIGHNRLGAEGLIDTLIAGHYKNSAQMDKLVSENKIAGYALPLGVVMNLLRAAAAGRPGVLTRVGLHTFVDPRVEGCAVNVRARGQGRELVKVLELEGRDYLFYRAVPLDACVIRATYADEDGNLSLAHEDIHEAQLQMALAAHNNGGVVIAQVEAVLERGSIPAREVAINHSLVDYVVVSTPETHRQNYAVDRYHPEYTGEVRIPAGDIPAMPLSLRKVIARRAALELRRGSVINLGIGIPSGVGSVANEEGAAGEILLSLESGPLGGVPTEGVGFACATNPENIYPIADNFDFYDGGGLDAAFLGLAQVDENGNVNVSRFGKSCAGPGGFINITQSTKNVCFMGGFTASKPKLEIGGGRLGIVEDGAGVKFVKRVEQVTFSADYARETGQNILYITERAVFRLADRGIELIEIAPGVDLERDILAHMEFAPAISPELKLMDARLFNPGPMGLKI</sequence>
<dbReference type="GO" id="GO:0008410">
    <property type="term" value="F:CoA-transferase activity"/>
    <property type="evidence" value="ECO:0007669"/>
    <property type="project" value="InterPro"/>
</dbReference>
<dbReference type="Pfam" id="PF01144">
    <property type="entry name" value="CoA_trans"/>
    <property type="match status" value="1"/>
</dbReference>
<keyword evidence="2 3" id="KW-0808">Transferase</keyword>
<evidence type="ECO:0000256" key="4">
    <source>
        <dbReference type="PIRSR" id="PIRSR000858-1"/>
    </source>
</evidence>
<dbReference type="SUPFAM" id="SSF100950">
    <property type="entry name" value="NagB/RpiA/CoA transferase-like"/>
    <property type="match status" value="2"/>
</dbReference>
<dbReference type="SMART" id="SM00882">
    <property type="entry name" value="CoA_trans"/>
    <property type="match status" value="2"/>
</dbReference>
<proteinExistence type="inferred from homology"/>
<accession>A0A9D1JWU2</accession>
<comment type="similarity">
    <text evidence="1 3">Belongs to the 3-oxoacid CoA-transferase family.</text>
</comment>
<reference evidence="5" key="1">
    <citation type="submission" date="2020-10" db="EMBL/GenBank/DDBJ databases">
        <authorList>
            <person name="Gilroy R."/>
        </authorList>
    </citation>
    <scope>NUCLEOTIDE SEQUENCE</scope>
    <source>
        <strain evidence="5">ChiHjej10B9-9673</strain>
    </source>
</reference>
<dbReference type="GO" id="GO:0046952">
    <property type="term" value="P:ketone body catabolic process"/>
    <property type="evidence" value="ECO:0007669"/>
    <property type="project" value="InterPro"/>
</dbReference>
<name>A0A9D1JWU2_9FIRM</name>
<dbReference type="PANTHER" id="PTHR43293:SF1">
    <property type="entry name" value="ACETATE COA-TRANSFERASE YDIF"/>
    <property type="match status" value="1"/>
</dbReference>
<evidence type="ECO:0000256" key="1">
    <source>
        <dbReference type="ARBA" id="ARBA00007154"/>
    </source>
</evidence>
<dbReference type="InterPro" id="IPR014388">
    <property type="entry name" value="3-oxoacid_CoA-transferase"/>
</dbReference>
<dbReference type="InterPro" id="IPR004165">
    <property type="entry name" value="CoA_trans_fam_I"/>
</dbReference>
<evidence type="ECO:0000313" key="6">
    <source>
        <dbReference type="Proteomes" id="UP000824001"/>
    </source>
</evidence>
<evidence type="ECO:0000313" key="5">
    <source>
        <dbReference type="EMBL" id="HIS67614.1"/>
    </source>
</evidence>
<dbReference type="PIRSF" id="PIRSF000858">
    <property type="entry name" value="SCOT-t"/>
    <property type="match status" value="1"/>
</dbReference>
<comment type="caution">
    <text evidence="5">The sequence shown here is derived from an EMBL/GenBank/DDBJ whole genome shotgun (WGS) entry which is preliminary data.</text>
</comment>
<dbReference type="Proteomes" id="UP000824001">
    <property type="component" value="Unassembled WGS sequence"/>
</dbReference>
<dbReference type="EMBL" id="DVJK01000245">
    <property type="protein sequence ID" value="HIS67614.1"/>
    <property type="molecule type" value="Genomic_DNA"/>
</dbReference>
<dbReference type="PANTHER" id="PTHR43293">
    <property type="entry name" value="ACETATE COA-TRANSFERASE YDIF"/>
    <property type="match status" value="1"/>
</dbReference>